<feature type="region of interest" description="Disordered" evidence="2">
    <location>
        <begin position="729"/>
        <end position="760"/>
    </location>
</feature>
<evidence type="ECO:0000256" key="1">
    <source>
        <dbReference type="SAM" id="Coils"/>
    </source>
</evidence>
<feature type="coiled-coil region" evidence="1">
    <location>
        <begin position="626"/>
        <end position="653"/>
    </location>
</feature>
<protein>
    <submittedName>
        <fullName evidence="3">Uncharacterized protein</fullName>
    </submittedName>
</protein>
<evidence type="ECO:0000313" key="3">
    <source>
        <dbReference type="EMBL" id="EEN47204.1"/>
    </source>
</evidence>
<dbReference type="EMBL" id="GG666633">
    <property type="protein sequence ID" value="EEN47204.1"/>
    <property type="molecule type" value="Genomic_DNA"/>
</dbReference>
<keyword evidence="1" id="KW-0175">Coiled coil</keyword>
<reference evidence="3" key="1">
    <citation type="journal article" date="2008" name="Nature">
        <title>The amphioxus genome and the evolution of the chordate karyotype.</title>
        <authorList>
            <consortium name="US DOE Joint Genome Institute (JGI-PGF)"/>
            <person name="Putnam N.H."/>
            <person name="Butts T."/>
            <person name="Ferrier D.E.K."/>
            <person name="Furlong R.F."/>
            <person name="Hellsten U."/>
            <person name="Kawashima T."/>
            <person name="Robinson-Rechavi M."/>
            <person name="Shoguchi E."/>
            <person name="Terry A."/>
            <person name="Yu J.-K."/>
            <person name="Benito-Gutierrez E.L."/>
            <person name="Dubchak I."/>
            <person name="Garcia-Fernandez J."/>
            <person name="Gibson-Brown J.J."/>
            <person name="Grigoriev I.V."/>
            <person name="Horton A.C."/>
            <person name="de Jong P.J."/>
            <person name="Jurka J."/>
            <person name="Kapitonov V.V."/>
            <person name="Kohara Y."/>
            <person name="Kuroki Y."/>
            <person name="Lindquist E."/>
            <person name="Lucas S."/>
            <person name="Osoegawa K."/>
            <person name="Pennacchio L.A."/>
            <person name="Salamov A.A."/>
            <person name="Satou Y."/>
            <person name="Sauka-Spengler T."/>
            <person name="Schmutz J."/>
            <person name="Shin-I T."/>
            <person name="Toyoda A."/>
            <person name="Bronner-Fraser M."/>
            <person name="Fujiyama A."/>
            <person name="Holland L.Z."/>
            <person name="Holland P.W.H."/>
            <person name="Satoh N."/>
            <person name="Rokhsar D.S."/>
        </authorList>
    </citation>
    <scope>NUCLEOTIDE SEQUENCE [LARGE SCALE GENOMIC DNA]</scope>
    <source>
        <strain evidence="3">S238N-H82</strain>
        <tissue evidence="3">Testes</tissue>
    </source>
</reference>
<accession>C3ZJR9</accession>
<dbReference type="InParanoid" id="C3ZJR9"/>
<feature type="compositionally biased region" description="Low complexity" evidence="2">
    <location>
        <begin position="743"/>
        <end position="759"/>
    </location>
</feature>
<sequence>MLRLNRIADHFLTTLAEDKAAQDWMRTYATYWNRIDIEDKLSDDDECAVCRYILTHDPVVSNMNVEAAVLQCDEIFCKNVDLDDIGMRRPHTSVGVIVAWYQFTKTFNIPPMESIHLINPRSVAFHFLIRCCTLAFSDGGSPLLLFQSAFRNIIKLRRQGAANASTVEEEGAGNEVPKDRLGDVADAEDVLEIVDDEDVDKKYKKAELRAMLAPIRELVGVLLKSCYDRQIYVGNDEGVQGVPCVMADNGDIRHQLQLKQLYDDARYYVSRKFCENRTCIDYMTFMHPDNYAIYQPGLMLADPTGIMGEAADTEIMTKVTQREDEDELNLVPKPKVLYGPKDARDTPIISLHEIATSKTITADQIMTRSERIRALDEATATAVKKLVSRMHAIARLHYHVTNDGGCFDDVKFIFHKCLWCSMDMIPGWCLVLNDLHVMACDKIKRLGLYQLKPSHVKMDSLSEKQQLNIKVAMDKANKGRKGRVGIDGQKLRGVKHFKTGYVSKSLGRGVRHGDKRHNVGVRSQNAQDLTKLFEEGDLVRGNDSGMACSVSPVLDDDVFFAPKQPVVRTGKTKTFFRDRSTSCSTIPFERASLNNSLSPMCQNRCCVSKPSFTIHMMVPSIPEQQLDNIERKIAELERLRARLKNVVRDDRRHMGTVDPPTTKDTEWDQLVSEQSAEINNEVRMFLCNIRCMGKDAGIIQSKDDHYQDFAARLNPILLETVNRAISLSSAQRGEPKTHRVSSRDGVSTSSSSLSYSCSQDDSKGMDYHHYANIPLRQSSQPVSVTRCRNRHTFSHTQRKCDPLGSTTGTGSCDDRVVYADLDW</sequence>
<organism>
    <name type="scientific">Branchiostoma floridae</name>
    <name type="common">Florida lancelet</name>
    <name type="synonym">Amphioxus</name>
    <dbReference type="NCBI Taxonomy" id="7739"/>
    <lineage>
        <taxon>Eukaryota</taxon>
        <taxon>Metazoa</taxon>
        <taxon>Chordata</taxon>
        <taxon>Cephalochordata</taxon>
        <taxon>Leptocardii</taxon>
        <taxon>Amphioxiformes</taxon>
        <taxon>Branchiostomatidae</taxon>
        <taxon>Branchiostoma</taxon>
    </lineage>
</organism>
<proteinExistence type="predicted"/>
<gene>
    <name evidence="3" type="ORF">BRAFLDRAFT_105395</name>
</gene>
<name>C3ZJR9_BRAFL</name>
<evidence type="ECO:0000256" key="2">
    <source>
        <dbReference type="SAM" id="MobiDB-lite"/>
    </source>
</evidence>
<dbReference type="AlphaFoldDB" id="C3ZJR9"/>